<dbReference type="KEGG" id="dwi:6648068"/>
<dbReference type="AlphaFoldDB" id="B4NAT0"/>
<gene>
    <name evidence="2" type="primary">Dwil\GK11316</name>
    <name evidence="2" type="ORF">Dwil_GK11316</name>
</gene>
<dbReference type="HOGENOM" id="CLU_139372_0_0_1"/>
<feature type="transmembrane region" description="Helical" evidence="1">
    <location>
        <begin position="43"/>
        <end position="65"/>
    </location>
</feature>
<reference evidence="2 3" key="1">
    <citation type="journal article" date="2007" name="Nature">
        <title>Evolution of genes and genomes on the Drosophila phylogeny.</title>
        <authorList>
            <consortium name="Drosophila 12 Genomes Consortium"/>
            <person name="Clark A.G."/>
            <person name="Eisen M.B."/>
            <person name="Smith D.R."/>
            <person name="Bergman C.M."/>
            <person name="Oliver B."/>
            <person name="Markow T.A."/>
            <person name="Kaufman T.C."/>
            <person name="Kellis M."/>
            <person name="Gelbart W."/>
            <person name="Iyer V.N."/>
            <person name="Pollard D.A."/>
            <person name="Sackton T.B."/>
            <person name="Larracuente A.M."/>
            <person name="Singh N.D."/>
            <person name="Abad J.P."/>
            <person name="Abt D.N."/>
            <person name="Adryan B."/>
            <person name="Aguade M."/>
            <person name="Akashi H."/>
            <person name="Anderson W.W."/>
            <person name="Aquadro C.F."/>
            <person name="Ardell D.H."/>
            <person name="Arguello R."/>
            <person name="Artieri C.G."/>
            <person name="Barbash D.A."/>
            <person name="Barker D."/>
            <person name="Barsanti P."/>
            <person name="Batterham P."/>
            <person name="Batzoglou S."/>
            <person name="Begun D."/>
            <person name="Bhutkar A."/>
            <person name="Blanco E."/>
            <person name="Bosak S.A."/>
            <person name="Bradley R.K."/>
            <person name="Brand A.D."/>
            <person name="Brent M.R."/>
            <person name="Brooks A.N."/>
            <person name="Brown R.H."/>
            <person name="Butlin R.K."/>
            <person name="Caggese C."/>
            <person name="Calvi B.R."/>
            <person name="Bernardo de Carvalho A."/>
            <person name="Caspi A."/>
            <person name="Castrezana S."/>
            <person name="Celniker S.E."/>
            <person name="Chang J.L."/>
            <person name="Chapple C."/>
            <person name="Chatterji S."/>
            <person name="Chinwalla A."/>
            <person name="Civetta A."/>
            <person name="Clifton S.W."/>
            <person name="Comeron J.M."/>
            <person name="Costello J.C."/>
            <person name="Coyne J.A."/>
            <person name="Daub J."/>
            <person name="David R.G."/>
            <person name="Delcher A.L."/>
            <person name="Delehaunty K."/>
            <person name="Do C.B."/>
            <person name="Ebling H."/>
            <person name="Edwards K."/>
            <person name="Eickbush T."/>
            <person name="Evans J.D."/>
            <person name="Filipski A."/>
            <person name="Findeiss S."/>
            <person name="Freyhult E."/>
            <person name="Fulton L."/>
            <person name="Fulton R."/>
            <person name="Garcia A.C."/>
            <person name="Gardiner A."/>
            <person name="Garfield D.A."/>
            <person name="Garvin B.E."/>
            <person name="Gibson G."/>
            <person name="Gilbert D."/>
            <person name="Gnerre S."/>
            <person name="Godfrey J."/>
            <person name="Good R."/>
            <person name="Gotea V."/>
            <person name="Gravely B."/>
            <person name="Greenberg A.J."/>
            <person name="Griffiths-Jones S."/>
            <person name="Gross S."/>
            <person name="Guigo R."/>
            <person name="Gustafson E.A."/>
            <person name="Haerty W."/>
            <person name="Hahn M.W."/>
            <person name="Halligan D.L."/>
            <person name="Halpern A.L."/>
            <person name="Halter G.M."/>
            <person name="Han M.V."/>
            <person name="Heger A."/>
            <person name="Hillier L."/>
            <person name="Hinrichs A.S."/>
            <person name="Holmes I."/>
            <person name="Hoskins R.A."/>
            <person name="Hubisz M.J."/>
            <person name="Hultmark D."/>
            <person name="Huntley M.A."/>
            <person name="Jaffe D.B."/>
            <person name="Jagadeeshan S."/>
            <person name="Jeck W.R."/>
            <person name="Johnson J."/>
            <person name="Jones C.D."/>
            <person name="Jordan W.C."/>
            <person name="Karpen G.H."/>
            <person name="Kataoka E."/>
            <person name="Keightley P.D."/>
            <person name="Kheradpour P."/>
            <person name="Kirkness E.F."/>
            <person name="Koerich L.B."/>
            <person name="Kristiansen K."/>
            <person name="Kudrna D."/>
            <person name="Kulathinal R.J."/>
            <person name="Kumar S."/>
            <person name="Kwok R."/>
            <person name="Lander E."/>
            <person name="Langley C.H."/>
            <person name="Lapoint R."/>
            <person name="Lazzaro B.P."/>
            <person name="Lee S.J."/>
            <person name="Levesque L."/>
            <person name="Li R."/>
            <person name="Lin C.F."/>
            <person name="Lin M.F."/>
            <person name="Lindblad-Toh K."/>
            <person name="Llopart A."/>
            <person name="Long M."/>
            <person name="Low L."/>
            <person name="Lozovsky E."/>
            <person name="Lu J."/>
            <person name="Luo M."/>
            <person name="Machado C.A."/>
            <person name="Makalowski W."/>
            <person name="Marzo M."/>
            <person name="Matsuda M."/>
            <person name="Matzkin L."/>
            <person name="McAllister B."/>
            <person name="McBride C.S."/>
            <person name="McKernan B."/>
            <person name="McKernan K."/>
            <person name="Mendez-Lago M."/>
            <person name="Minx P."/>
            <person name="Mollenhauer M.U."/>
            <person name="Montooth K."/>
            <person name="Mount S.M."/>
            <person name="Mu X."/>
            <person name="Myers E."/>
            <person name="Negre B."/>
            <person name="Newfeld S."/>
            <person name="Nielsen R."/>
            <person name="Noor M.A."/>
            <person name="O'Grady P."/>
            <person name="Pachter L."/>
            <person name="Papaceit M."/>
            <person name="Parisi M.J."/>
            <person name="Parisi M."/>
            <person name="Parts L."/>
            <person name="Pedersen J.S."/>
            <person name="Pesole G."/>
            <person name="Phillippy A.M."/>
            <person name="Ponting C.P."/>
            <person name="Pop M."/>
            <person name="Porcelli D."/>
            <person name="Powell J.R."/>
            <person name="Prohaska S."/>
            <person name="Pruitt K."/>
            <person name="Puig M."/>
            <person name="Quesneville H."/>
            <person name="Ram K.R."/>
            <person name="Rand D."/>
            <person name="Rasmussen M.D."/>
            <person name="Reed L.K."/>
            <person name="Reenan R."/>
            <person name="Reily A."/>
            <person name="Remington K.A."/>
            <person name="Rieger T.T."/>
            <person name="Ritchie M.G."/>
            <person name="Robin C."/>
            <person name="Rogers Y.H."/>
            <person name="Rohde C."/>
            <person name="Rozas J."/>
            <person name="Rubenfield M.J."/>
            <person name="Ruiz A."/>
            <person name="Russo S."/>
            <person name="Salzberg S.L."/>
            <person name="Sanchez-Gracia A."/>
            <person name="Saranga D.J."/>
            <person name="Sato H."/>
            <person name="Schaeffer S.W."/>
            <person name="Schatz M.C."/>
            <person name="Schlenke T."/>
            <person name="Schwartz R."/>
            <person name="Segarra C."/>
            <person name="Singh R.S."/>
            <person name="Sirot L."/>
            <person name="Sirota M."/>
            <person name="Sisneros N.B."/>
            <person name="Smith C.D."/>
            <person name="Smith T.F."/>
            <person name="Spieth J."/>
            <person name="Stage D.E."/>
            <person name="Stark A."/>
            <person name="Stephan W."/>
            <person name="Strausberg R.L."/>
            <person name="Strempel S."/>
            <person name="Sturgill D."/>
            <person name="Sutton G."/>
            <person name="Sutton G.G."/>
            <person name="Tao W."/>
            <person name="Teichmann S."/>
            <person name="Tobari Y.N."/>
            <person name="Tomimura Y."/>
            <person name="Tsolas J.M."/>
            <person name="Valente V.L."/>
            <person name="Venter E."/>
            <person name="Venter J.C."/>
            <person name="Vicario S."/>
            <person name="Vieira F.G."/>
            <person name="Vilella A.J."/>
            <person name="Villasante A."/>
            <person name="Walenz B."/>
            <person name="Wang J."/>
            <person name="Wasserman M."/>
            <person name="Watts T."/>
            <person name="Wilson D."/>
            <person name="Wilson R.K."/>
            <person name="Wing R.A."/>
            <person name="Wolfner M.F."/>
            <person name="Wong A."/>
            <person name="Wong G.K."/>
            <person name="Wu C.I."/>
            <person name="Wu G."/>
            <person name="Yamamoto D."/>
            <person name="Yang H.P."/>
            <person name="Yang S.P."/>
            <person name="Yorke J.A."/>
            <person name="Yoshida K."/>
            <person name="Zdobnov E."/>
            <person name="Zhang P."/>
            <person name="Zhang Y."/>
            <person name="Zimin A.V."/>
            <person name="Baldwin J."/>
            <person name="Abdouelleil A."/>
            <person name="Abdulkadir J."/>
            <person name="Abebe A."/>
            <person name="Abera B."/>
            <person name="Abreu J."/>
            <person name="Acer S.C."/>
            <person name="Aftuck L."/>
            <person name="Alexander A."/>
            <person name="An P."/>
            <person name="Anderson E."/>
            <person name="Anderson S."/>
            <person name="Arachi H."/>
            <person name="Azer M."/>
            <person name="Bachantsang P."/>
            <person name="Barry A."/>
            <person name="Bayul T."/>
            <person name="Berlin A."/>
            <person name="Bessette D."/>
            <person name="Bloom T."/>
            <person name="Blye J."/>
            <person name="Boguslavskiy L."/>
            <person name="Bonnet C."/>
            <person name="Boukhgalter B."/>
            <person name="Bourzgui I."/>
            <person name="Brown A."/>
            <person name="Cahill P."/>
            <person name="Channer S."/>
            <person name="Cheshatsang Y."/>
            <person name="Chuda L."/>
            <person name="Citroen M."/>
            <person name="Collymore A."/>
            <person name="Cooke P."/>
            <person name="Costello M."/>
            <person name="D'Aco K."/>
            <person name="Daza R."/>
            <person name="De Haan G."/>
            <person name="DeGray S."/>
            <person name="DeMaso C."/>
            <person name="Dhargay N."/>
            <person name="Dooley K."/>
            <person name="Dooley E."/>
            <person name="Doricent M."/>
            <person name="Dorje P."/>
            <person name="Dorjee K."/>
            <person name="Dupes A."/>
            <person name="Elong R."/>
            <person name="Falk J."/>
            <person name="Farina A."/>
            <person name="Faro S."/>
            <person name="Ferguson D."/>
            <person name="Fisher S."/>
            <person name="Foley C.D."/>
            <person name="Franke A."/>
            <person name="Friedrich D."/>
            <person name="Gadbois L."/>
            <person name="Gearin G."/>
            <person name="Gearin C.R."/>
            <person name="Giannoukos G."/>
            <person name="Goode T."/>
            <person name="Graham J."/>
            <person name="Grandbois E."/>
            <person name="Grewal S."/>
            <person name="Gyaltsen K."/>
            <person name="Hafez N."/>
            <person name="Hagos B."/>
            <person name="Hall J."/>
            <person name="Henson C."/>
            <person name="Hollinger A."/>
            <person name="Honan T."/>
            <person name="Huard M.D."/>
            <person name="Hughes L."/>
            <person name="Hurhula B."/>
            <person name="Husby M.E."/>
            <person name="Kamat A."/>
            <person name="Kanga B."/>
            <person name="Kashin S."/>
            <person name="Khazanovich D."/>
            <person name="Kisner P."/>
            <person name="Lance K."/>
            <person name="Lara M."/>
            <person name="Lee W."/>
            <person name="Lennon N."/>
            <person name="Letendre F."/>
            <person name="LeVine R."/>
            <person name="Lipovsky A."/>
            <person name="Liu X."/>
            <person name="Liu J."/>
            <person name="Liu S."/>
            <person name="Lokyitsang T."/>
            <person name="Lokyitsang Y."/>
            <person name="Lubonja R."/>
            <person name="Lui A."/>
            <person name="MacDonald P."/>
            <person name="Magnisalis V."/>
            <person name="Maru K."/>
            <person name="Matthews C."/>
            <person name="McCusker W."/>
            <person name="McDonough S."/>
            <person name="Mehta T."/>
            <person name="Meldrim J."/>
            <person name="Meneus L."/>
            <person name="Mihai O."/>
            <person name="Mihalev A."/>
            <person name="Mihova T."/>
            <person name="Mittelman R."/>
            <person name="Mlenga V."/>
            <person name="Montmayeur A."/>
            <person name="Mulrain L."/>
            <person name="Navidi A."/>
            <person name="Naylor J."/>
            <person name="Negash T."/>
            <person name="Nguyen T."/>
            <person name="Nguyen N."/>
            <person name="Nicol R."/>
            <person name="Norbu C."/>
            <person name="Norbu N."/>
            <person name="Novod N."/>
            <person name="O'Neill B."/>
            <person name="Osman S."/>
            <person name="Markiewicz E."/>
            <person name="Oyono O.L."/>
            <person name="Patti C."/>
            <person name="Phunkhang P."/>
            <person name="Pierre F."/>
            <person name="Priest M."/>
            <person name="Raghuraman S."/>
            <person name="Rege F."/>
            <person name="Reyes R."/>
            <person name="Rise C."/>
            <person name="Rogov P."/>
            <person name="Ross K."/>
            <person name="Ryan E."/>
            <person name="Settipalli S."/>
            <person name="Shea T."/>
            <person name="Sherpa N."/>
            <person name="Shi L."/>
            <person name="Shih D."/>
            <person name="Sparrow T."/>
            <person name="Spaulding J."/>
            <person name="Stalker J."/>
            <person name="Stange-Thomann N."/>
            <person name="Stavropoulos S."/>
            <person name="Stone C."/>
            <person name="Strader C."/>
            <person name="Tesfaye S."/>
            <person name="Thomson T."/>
            <person name="Thoulutsang Y."/>
            <person name="Thoulutsang D."/>
            <person name="Topham K."/>
            <person name="Topping I."/>
            <person name="Tsamla T."/>
            <person name="Vassiliev H."/>
            <person name="Vo A."/>
            <person name="Wangchuk T."/>
            <person name="Wangdi T."/>
            <person name="Weiand M."/>
            <person name="Wilkinson J."/>
            <person name="Wilson A."/>
            <person name="Yadav S."/>
            <person name="Young G."/>
            <person name="Yu Q."/>
            <person name="Zembek L."/>
            <person name="Zhong D."/>
            <person name="Zimmer A."/>
            <person name="Zwirko Z."/>
            <person name="Jaffe D.B."/>
            <person name="Alvarez P."/>
            <person name="Brockman W."/>
            <person name="Butler J."/>
            <person name="Chin C."/>
            <person name="Gnerre S."/>
            <person name="Grabherr M."/>
            <person name="Kleber M."/>
            <person name="Mauceli E."/>
            <person name="MacCallum I."/>
        </authorList>
    </citation>
    <scope>NUCLEOTIDE SEQUENCE [LARGE SCALE GENOMIC DNA]</scope>
    <source>
        <strain evidence="3">Tucson 14030-0811.24</strain>
    </source>
</reference>
<evidence type="ECO:0000256" key="1">
    <source>
        <dbReference type="SAM" id="Phobius"/>
    </source>
</evidence>
<feature type="transmembrane region" description="Helical" evidence="1">
    <location>
        <begin position="113"/>
        <end position="137"/>
    </location>
</feature>
<keyword evidence="1" id="KW-1133">Transmembrane helix</keyword>
<feature type="transmembrane region" description="Helical" evidence="1">
    <location>
        <begin position="77"/>
        <end position="101"/>
    </location>
</feature>
<sequence length="161" mass="17738">MGFPIRIVNCLLLIVTAILEIIGLVFLILLLSSHCVLGGEYGISVWLYIYFLPGITIQSLVLAIFRLCCNTVGLDPIALAFNFASGIVCLITALVLLVAMIDHCGNEFAYMFYVSGACGLVAGLLHLLNACLCNIYMPNSEWRYLKPSKYSRSNAEQESFM</sequence>
<dbReference type="EMBL" id="CH964232">
    <property type="protein sequence ID" value="EDW80894.1"/>
    <property type="molecule type" value="Genomic_DNA"/>
</dbReference>
<organism evidence="2 3">
    <name type="scientific">Drosophila willistoni</name>
    <name type="common">Fruit fly</name>
    <dbReference type="NCBI Taxonomy" id="7260"/>
    <lineage>
        <taxon>Eukaryota</taxon>
        <taxon>Metazoa</taxon>
        <taxon>Ecdysozoa</taxon>
        <taxon>Arthropoda</taxon>
        <taxon>Hexapoda</taxon>
        <taxon>Insecta</taxon>
        <taxon>Pterygota</taxon>
        <taxon>Neoptera</taxon>
        <taxon>Endopterygota</taxon>
        <taxon>Diptera</taxon>
        <taxon>Brachycera</taxon>
        <taxon>Muscomorpha</taxon>
        <taxon>Ephydroidea</taxon>
        <taxon>Drosophilidae</taxon>
        <taxon>Drosophila</taxon>
        <taxon>Sophophora</taxon>
    </lineage>
</organism>
<feature type="transmembrane region" description="Helical" evidence="1">
    <location>
        <begin position="7"/>
        <end position="31"/>
    </location>
</feature>
<dbReference type="OrthoDB" id="8023539at2759"/>
<dbReference type="Proteomes" id="UP000007798">
    <property type="component" value="Unassembled WGS sequence"/>
</dbReference>
<protein>
    <recommendedName>
        <fullName evidence="4">MARVEL domain-containing protein</fullName>
    </recommendedName>
</protein>
<evidence type="ECO:0000313" key="3">
    <source>
        <dbReference type="Proteomes" id="UP000007798"/>
    </source>
</evidence>
<name>B4NAT0_DROWI</name>
<dbReference type="OMA" id="RILSTHC"/>
<keyword evidence="1" id="KW-0472">Membrane</keyword>
<keyword evidence="3" id="KW-1185">Reference proteome</keyword>
<proteinExistence type="predicted"/>
<dbReference type="eggNOG" id="ENOG502T99K">
    <property type="taxonomic scope" value="Eukaryota"/>
</dbReference>
<dbReference type="PhylomeDB" id="B4NAT0"/>
<evidence type="ECO:0000313" key="2">
    <source>
        <dbReference type="EMBL" id="EDW80894.1"/>
    </source>
</evidence>
<keyword evidence="1" id="KW-0812">Transmembrane</keyword>
<evidence type="ECO:0008006" key="4">
    <source>
        <dbReference type="Google" id="ProtNLM"/>
    </source>
</evidence>
<accession>B4NAT0</accession>
<dbReference type="InParanoid" id="B4NAT0"/>